<feature type="signal peptide" evidence="4">
    <location>
        <begin position="1"/>
        <end position="17"/>
    </location>
</feature>
<feature type="region of interest" description="Disordered" evidence="2">
    <location>
        <begin position="531"/>
        <end position="604"/>
    </location>
</feature>
<evidence type="ECO:0000256" key="2">
    <source>
        <dbReference type="SAM" id="MobiDB-lite"/>
    </source>
</evidence>
<dbReference type="STRING" id="1003232.J9D8S7"/>
<keyword evidence="3" id="KW-1133">Transmembrane helix</keyword>
<dbReference type="SUPFAM" id="SSF81901">
    <property type="entry name" value="HCP-like"/>
    <property type="match status" value="3"/>
</dbReference>
<dbReference type="Pfam" id="PF08238">
    <property type="entry name" value="Sel1"/>
    <property type="match status" value="4"/>
</dbReference>
<dbReference type="OrthoDB" id="2384430at2759"/>
<feature type="compositionally biased region" description="Polar residues" evidence="2">
    <location>
        <begin position="590"/>
        <end position="604"/>
    </location>
</feature>
<dbReference type="SMART" id="SM00671">
    <property type="entry name" value="SEL1"/>
    <property type="match status" value="4"/>
</dbReference>
<name>J9D8S7_EDHAE</name>
<organism evidence="5 6">
    <name type="scientific">Edhazardia aedis (strain USNM 41457)</name>
    <name type="common">Microsporidian parasite</name>
    <dbReference type="NCBI Taxonomy" id="1003232"/>
    <lineage>
        <taxon>Eukaryota</taxon>
        <taxon>Fungi</taxon>
        <taxon>Fungi incertae sedis</taxon>
        <taxon>Microsporidia</taxon>
        <taxon>Edhazardia</taxon>
    </lineage>
</organism>
<evidence type="ECO:0000313" key="5">
    <source>
        <dbReference type="EMBL" id="EJW03914.1"/>
    </source>
</evidence>
<feature type="transmembrane region" description="Helical" evidence="3">
    <location>
        <begin position="478"/>
        <end position="499"/>
    </location>
</feature>
<feature type="compositionally biased region" description="Polar residues" evidence="2">
    <location>
        <begin position="556"/>
        <end position="568"/>
    </location>
</feature>
<sequence length="604" mass="69265">MLCQLLFILQATLTTQGDITESSTTSPNIHTAEKFLFEDLEIDAALESLSHINTPRSHLLQFFIYRNFKNDNLKALCHLVAAEDDSSQSLIVAHNSYFIIDTVMSTQKICSLFFKQATKIYKEYNKNKFRFKEKVLFKDLKSQTDLENSFEDFVNLVDAGDAKAQSFFLSNIESGKIEPAKYENILKKLSKEGNAKASAVLGEMFYEGRGVQKCPATAMHYFSRGVMLKDPVCLNGMGKIYYKNLNYGKAKNYFEEASKNGSLEASYRLYKLYRDVYSLEQMGIIYLINSANKGYLPAIYAYAMKFYQLKQFKEAIQFFGGICDQSLYVMSILDLAEKYFLMDDVRTSLIYLMFCAEYGSTFAMKNILYLLNSYKDRLQKELNGIMDVNSLIFRFNRNIADMGYKTHIIELGNCYFYGIGTEKSYEDAFAFYLSASMDKNSEGAYSVSYMYEHGLGIAKNLNQAFKYIKLAYLFDEKAYIVVWVIYIKLWIKYFFSLIFGSSTNGLIFTVLVGMIGLRVFLHNKILTNRSSKNDESKNYQNSADNQSLSDNEKNNDNFSMSDNVSNHENSSKDDSECNQENKINDDQKNNSKITNSSESDNCSE</sequence>
<dbReference type="PANTHER" id="PTHR11102">
    <property type="entry name" value="SEL-1-LIKE PROTEIN"/>
    <property type="match status" value="1"/>
</dbReference>
<feature type="transmembrane region" description="Helical" evidence="3">
    <location>
        <begin position="349"/>
        <end position="371"/>
    </location>
</feature>
<keyword evidence="6" id="KW-1185">Reference proteome</keyword>
<accession>J9D8S7</accession>
<gene>
    <name evidence="5" type="ORF">EDEG_01792</name>
</gene>
<dbReference type="VEuPathDB" id="MicrosporidiaDB:EDEG_01792"/>
<protein>
    <submittedName>
        <fullName evidence="5">Uncharacterized protein</fullName>
    </submittedName>
</protein>
<dbReference type="EMBL" id="AFBI03000027">
    <property type="protein sequence ID" value="EJW03914.1"/>
    <property type="molecule type" value="Genomic_DNA"/>
</dbReference>
<dbReference type="AlphaFoldDB" id="J9D8S7"/>
<evidence type="ECO:0000256" key="3">
    <source>
        <dbReference type="SAM" id="Phobius"/>
    </source>
</evidence>
<dbReference type="InterPro" id="IPR050767">
    <property type="entry name" value="Sel1_AlgK"/>
</dbReference>
<evidence type="ECO:0000313" key="6">
    <source>
        <dbReference type="Proteomes" id="UP000003163"/>
    </source>
</evidence>
<evidence type="ECO:0000256" key="4">
    <source>
        <dbReference type="SAM" id="SignalP"/>
    </source>
</evidence>
<comment type="caution">
    <text evidence="5">The sequence shown here is derived from an EMBL/GenBank/DDBJ whole genome shotgun (WGS) entry which is preliminary data.</text>
</comment>
<feature type="chain" id="PRO_5003821441" evidence="4">
    <location>
        <begin position="18"/>
        <end position="604"/>
    </location>
</feature>
<dbReference type="InterPro" id="IPR006597">
    <property type="entry name" value="Sel1-like"/>
</dbReference>
<dbReference type="PANTHER" id="PTHR11102:SF160">
    <property type="entry name" value="ERAD-ASSOCIATED E3 UBIQUITIN-PROTEIN LIGASE COMPONENT HRD3"/>
    <property type="match status" value="1"/>
</dbReference>
<dbReference type="InParanoid" id="J9D8S7"/>
<dbReference type="Proteomes" id="UP000003163">
    <property type="component" value="Unassembled WGS sequence"/>
</dbReference>
<reference evidence="6" key="2">
    <citation type="submission" date="2015-07" db="EMBL/GenBank/DDBJ databases">
        <title>Contrasting host-pathogen interactions and genome evolution in two generalist and specialist microsporidian pathogens of mosquitoes.</title>
        <authorList>
            <consortium name="The Broad Institute Genomics Platform"/>
            <consortium name="The Broad Institute Genome Sequencing Center for Infectious Disease"/>
            <person name="Cuomo C.A."/>
            <person name="Sanscrainte N.D."/>
            <person name="Goldberg J.M."/>
            <person name="Heiman D."/>
            <person name="Young S."/>
            <person name="Zeng Q."/>
            <person name="Becnel J.J."/>
            <person name="Birren B.W."/>
        </authorList>
    </citation>
    <scope>NUCLEOTIDE SEQUENCE [LARGE SCALE GENOMIC DNA]</scope>
    <source>
        <strain evidence="6">USNM 41457</strain>
    </source>
</reference>
<comment type="similarity">
    <text evidence="1">Belongs to the sel-1 family.</text>
</comment>
<feature type="compositionally biased region" description="Polar residues" evidence="2">
    <location>
        <begin position="538"/>
        <end position="549"/>
    </location>
</feature>
<evidence type="ECO:0000256" key="1">
    <source>
        <dbReference type="ARBA" id="ARBA00038101"/>
    </source>
</evidence>
<dbReference type="Gene3D" id="1.25.40.10">
    <property type="entry name" value="Tetratricopeptide repeat domain"/>
    <property type="match status" value="2"/>
</dbReference>
<proteinExistence type="inferred from homology"/>
<dbReference type="InterPro" id="IPR011990">
    <property type="entry name" value="TPR-like_helical_dom_sf"/>
</dbReference>
<feature type="transmembrane region" description="Helical" evidence="3">
    <location>
        <begin position="505"/>
        <end position="521"/>
    </location>
</feature>
<dbReference type="HOGENOM" id="CLU_041164_0_0_1"/>
<dbReference type="OMA" id="YAYDENT"/>
<reference evidence="5 6" key="1">
    <citation type="submission" date="2011-08" db="EMBL/GenBank/DDBJ databases">
        <authorList>
            <person name="Liu Z.J."/>
            <person name="Shi F.L."/>
            <person name="Lu J.Q."/>
            <person name="Li M."/>
            <person name="Wang Z.L."/>
        </authorList>
    </citation>
    <scope>NUCLEOTIDE SEQUENCE [LARGE SCALE GENOMIC DNA]</scope>
    <source>
        <strain evidence="5 6">USNM 41457</strain>
    </source>
</reference>
<keyword evidence="4" id="KW-0732">Signal</keyword>
<keyword evidence="3" id="KW-0472">Membrane</keyword>
<keyword evidence="3" id="KW-0812">Transmembrane</keyword>